<feature type="transmembrane region" description="Helical" evidence="5">
    <location>
        <begin position="172"/>
        <end position="193"/>
    </location>
</feature>
<name>A0A1G2TI31_9BACT</name>
<dbReference type="InterPro" id="IPR020846">
    <property type="entry name" value="MFS_dom"/>
</dbReference>
<evidence type="ECO:0000256" key="1">
    <source>
        <dbReference type="ARBA" id="ARBA00004127"/>
    </source>
</evidence>
<dbReference type="InterPro" id="IPR050495">
    <property type="entry name" value="ATG22/LtaA_families"/>
</dbReference>
<sequence>MNIRRNIFLWALYDFANSIVLIAFLFYFSQWLVVEHGKPSWWFNVSLAVSSALFIAGSPFLSRQIDRTKNKIRGLRLWTGVSFLGFSLLSTLALTTSGLELLITILYTLSSYAYLTCFLYFTPMLNDLSTGSNRSYVSGIGQGANSIGQVAGVLVVLPFVNGVTLFGDPGRVQAFLPATLLFGFLALPMLFLYREPKNSAFERKPETAENFVSLLKNLFSHKPLMLLFLGFFLFSDALLTFSNNFALYLEIIHRVSDTVKSILTAGILVLASLGAVILGRIADKIGKIKILKIILVIWVVLFAIMALVTNFSLLVPVFLLAGILFGPVWGISRALVGELSPPGLLASSYGYYVVAERFATFVGPLVWSITIIAVGEGPQGYQAALVSLSILLLISIFVLNRVKEGAGAVYK</sequence>
<feature type="transmembrane region" description="Helical" evidence="5">
    <location>
        <begin position="224"/>
        <end position="241"/>
    </location>
</feature>
<evidence type="ECO:0000313" key="7">
    <source>
        <dbReference type="EMBL" id="OHA96718.1"/>
    </source>
</evidence>
<evidence type="ECO:0000256" key="4">
    <source>
        <dbReference type="ARBA" id="ARBA00023136"/>
    </source>
</evidence>
<dbReference type="Gene3D" id="1.20.1250.20">
    <property type="entry name" value="MFS general substrate transporter like domains"/>
    <property type="match status" value="1"/>
</dbReference>
<dbReference type="GO" id="GO:0022857">
    <property type="term" value="F:transmembrane transporter activity"/>
    <property type="evidence" value="ECO:0007669"/>
    <property type="project" value="InterPro"/>
</dbReference>
<reference evidence="7 8" key="1">
    <citation type="journal article" date="2016" name="Nat. Commun.">
        <title>Thousands of microbial genomes shed light on interconnected biogeochemical processes in an aquifer system.</title>
        <authorList>
            <person name="Anantharaman K."/>
            <person name="Brown C.T."/>
            <person name="Hug L.A."/>
            <person name="Sharon I."/>
            <person name="Castelle C.J."/>
            <person name="Probst A.J."/>
            <person name="Thomas B.C."/>
            <person name="Singh A."/>
            <person name="Wilkins M.J."/>
            <person name="Karaoz U."/>
            <person name="Brodie E.L."/>
            <person name="Williams K.H."/>
            <person name="Hubbard S.S."/>
            <person name="Banfield J.F."/>
        </authorList>
    </citation>
    <scope>NUCLEOTIDE SEQUENCE [LARGE SCALE GENOMIC DNA]</scope>
</reference>
<evidence type="ECO:0000259" key="6">
    <source>
        <dbReference type="PROSITE" id="PS50850"/>
    </source>
</evidence>
<feature type="transmembrane region" description="Helical" evidence="5">
    <location>
        <begin position="357"/>
        <end position="375"/>
    </location>
</feature>
<dbReference type="InterPro" id="IPR036259">
    <property type="entry name" value="MFS_trans_sf"/>
</dbReference>
<dbReference type="InterPro" id="IPR011701">
    <property type="entry name" value="MFS"/>
</dbReference>
<protein>
    <recommendedName>
        <fullName evidence="6">Major facilitator superfamily (MFS) profile domain-containing protein</fullName>
    </recommendedName>
</protein>
<organism evidence="7 8">
    <name type="scientific">Candidatus Zambryskibacteria bacterium RIFCSPHIGHO2_02_FULL_43_37</name>
    <dbReference type="NCBI Taxonomy" id="1802749"/>
    <lineage>
        <taxon>Bacteria</taxon>
        <taxon>Candidatus Zambryskiibacteriota</taxon>
    </lineage>
</organism>
<dbReference type="Pfam" id="PF07690">
    <property type="entry name" value="MFS_1"/>
    <property type="match status" value="1"/>
</dbReference>
<evidence type="ECO:0000256" key="3">
    <source>
        <dbReference type="ARBA" id="ARBA00022989"/>
    </source>
</evidence>
<dbReference type="PROSITE" id="PS50850">
    <property type="entry name" value="MFS"/>
    <property type="match status" value="1"/>
</dbReference>
<feature type="transmembrane region" description="Helical" evidence="5">
    <location>
        <begin position="74"/>
        <end position="95"/>
    </location>
</feature>
<keyword evidence="2 5" id="KW-0812">Transmembrane</keyword>
<feature type="transmembrane region" description="Helical" evidence="5">
    <location>
        <begin position="290"/>
        <end position="308"/>
    </location>
</feature>
<evidence type="ECO:0000256" key="5">
    <source>
        <dbReference type="SAM" id="Phobius"/>
    </source>
</evidence>
<feature type="transmembrane region" description="Helical" evidence="5">
    <location>
        <begin position="41"/>
        <end position="62"/>
    </location>
</feature>
<feature type="transmembrane region" description="Helical" evidence="5">
    <location>
        <begin position="143"/>
        <end position="166"/>
    </location>
</feature>
<feature type="transmembrane region" description="Helical" evidence="5">
    <location>
        <begin position="261"/>
        <end position="278"/>
    </location>
</feature>
<feature type="transmembrane region" description="Helical" evidence="5">
    <location>
        <begin position="314"/>
        <end position="336"/>
    </location>
</feature>
<comment type="subcellular location">
    <subcellularLocation>
        <location evidence="1">Endomembrane system</location>
        <topology evidence="1">Multi-pass membrane protein</topology>
    </subcellularLocation>
</comment>
<accession>A0A1G2TI31</accession>
<dbReference type="PANTHER" id="PTHR23519">
    <property type="entry name" value="AUTOPHAGY-RELATED PROTEIN 22"/>
    <property type="match status" value="1"/>
</dbReference>
<dbReference type="GO" id="GO:0012505">
    <property type="term" value="C:endomembrane system"/>
    <property type="evidence" value="ECO:0007669"/>
    <property type="project" value="UniProtKB-SubCell"/>
</dbReference>
<proteinExistence type="predicted"/>
<dbReference type="EMBL" id="MHVS01000004">
    <property type="protein sequence ID" value="OHA96718.1"/>
    <property type="molecule type" value="Genomic_DNA"/>
</dbReference>
<dbReference type="PANTHER" id="PTHR23519:SF1">
    <property type="entry name" value="AUTOPHAGY-RELATED PROTEIN 22"/>
    <property type="match status" value="1"/>
</dbReference>
<evidence type="ECO:0000313" key="8">
    <source>
        <dbReference type="Proteomes" id="UP000177279"/>
    </source>
</evidence>
<feature type="transmembrane region" description="Helical" evidence="5">
    <location>
        <begin position="101"/>
        <end position="122"/>
    </location>
</feature>
<keyword evidence="3 5" id="KW-1133">Transmembrane helix</keyword>
<comment type="caution">
    <text evidence="7">The sequence shown here is derived from an EMBL/GenBank/DDBJ whole genome shotgun (WGS) entry which is preliminary data.</text>
</comment>
<dbReference type="SUPFAM" id="SSF103473">
    <property type="entry name" value="MFS general substrate transporter"/>
    <property type="match status" value="1"/>
</dbReference>
<feature type="domain" description="Major facilitator superfamily (MFS) profile" evidence="6">
    <location>
        <begin position="223"/>
        <end position="411"/>
    </location>
</feature>
<dbReference type="Proteomes" id="UP000177279">
    <property type="component" value="Unassembled WGS sequence"/>
</dbReference>
<keyword evidence="4 5" id="KW-0472">Membrane</keyword>
<feature type="transmembrane region" description="Helical" evidence="5">
    <location>
        <begin position="7"/>
        <end position="29"/>
    </location>
</feature>
<evidence type="ECO:0000256" key="2">
    <source>
        <dbReference type="ARBA" id="ARBA00022692"/>
    </source>
</evidence>
<feature type="transmembrane region" description="Helical" evidence="5">
    <location>
        <begin position="381"/>
        <end position="402"/>
    </location>
</feature>
<gene>
    <name evidence="7" type="ORF">A3D49_02650</name>
</gene>
<dbReference type="AlphaFoldDB" id="A0A1G2TI31"/>